<keyword evidence="1" id="KW-0812">Transmembrane</keyword>
<dbReference type="InterPro" id="IPR058278">
    <property type="entry name" value="DUF7972"/>
</dbReference>
<feature type="transmembrane region" description="Helical" evidence="1">
    <location>
        <begin position="36"/>
        <end position="57"/>
    </location>
</feature>
<sequence>MSAGDSNGDIGTADTMRGRADESRVKIWLLFRTNRFVLTGGFAALVFLSFLGLSVLLEPPLSAQLTTDDTIETTFSTMVSAIITGTTLVVTISQLVLSQENGPLGDQRKRMSDAMDFRTYTKDLFGTVVPADPSAFLGYLAEETERRAEVVDRVVSGSDNEELKSQTGEFVDSLHGNAEEVQDELDGAQFGTFDVLFAALNFNYGWKIYQVERIVDEFGDELDEDQREAFDELQSALAMFGPAREHIKTLYFQWALVDLSVYILYAAIPALVVAGGMLTFVGSATFTGAFLSIPTVTWVFAAAFTISLIPFLLFVAYILRIAPVAKRTLAIGPLILRESQR</sequence>
<organism evidence="2 3">
    <name type="scientific">Natronoarchaeum mannanilyticum</name>
    <dbReference type="NCBI Taxonomy" id="926360"/>
    <lineage>
        <taxon>Archaea</taxon>
        <taxon>Methanobacteriati</taxon>
        <taxon>Methanobacteriota</taxon>
        <taxon>Stenosarchaea group</taxon>
        <taxon>Halobacteria</taxon>
        <taxon>Halobacteriales</taxon>
        <taxon>Natronoarchaeaceae</taxon>
    </lineage>
</organism>
<keyword evidence="1" id="KW-0472">Membrane</keyword>
<name>A0AAV3TDJ6_9EURY</name>
<comment type="caution">
    <text evidence="2">The sequence shown here is derived from an EMBL/GenBank/DDBJ whole genome shotgun (WGS) entry which is preliminary data.</text>
</comment>
<dbReference type="Proteomes" id="UP001500420">
    <property type="component" value="Unassembled WGS sequence"/>
</dbReference>
<evidence type="ECO:0000256" key="1">
    <source>
        <dbReference type="SAM" id="Phobius"/>
    </source>
</evidence>
<feature type="transmembrane region" description="Helical" evidence="1">
    <location>
        <begin position="298"/>
        <end position="319"/>
    </location>
</feature>
<dbReference type="RefSeq" id="WP_343774357.1">
    <property type="nucleotide sequence ID" value="NZ_BAAADV010000005.1"/>
</dbReference>
<feature type="transmembrane region" description="Helical" evidence="1">
    <location>
        <begin position="77"/>
        <end position="97"/>
    </location>
</feature>
<dbReference type="EMBL" id="BAAADV010000005">
    <property type="protein sequence ID" value="GAA0676099.1"/>
    <property type="molecule type" value="Genomic_DNA"/>
</dbReference>
<reference evidence="2 3" key="1">
    <citation type="journal article" date="2019" name="Int. J. Syst. Evol. Microbiol.">
        <title>The Global Catalogue of Microorganisms (GCM) 10K type strain sequencing project: providing services to taxonomists for standard genome sequencing and annotation.</title>
        <authorList>
            <consortium name="The Broad Institute Genomics Platform"/>
            <consortium name="The Broad Institute Genome Sequencing Center for Infectious Disease"/>
            <person name="Wu L."/>
            <person name="Ma J."/>
        </authorList>
    </citation>
    <scope>NUCLEOTIDE SEQUENCE [LARGE SCALE GENOMIC DNA]</scope>
    <source>
        <strain evidence="2 3">JCM 16328</strain>
    </source>
</reference>
<evidence type="ECO:0008006" key="4">
    <source>
        <dbReference type="Google" id="ProtNLM"/>
    </source>
</evidence>
<keyword evidence="3" id="KW-1185">Reference proteome</keyword>
<feature type="transmembrane region" description="Helical" evidence="1">
    <location>
        <begin position="262"/>
        <end position="286"/>
    </location>
</feature>
<protein>
    <recommendedName>
        <fullName evidence="4">DUF4239 domain-containing protein</fullName>
    </recommendedName>
</protein>
<keyword evidence="1" id="KW-1133">Transmembrane helix</keyword>
<evidence type="ECO:0000313" key="2">
    <source>
        <dbReference type="EMBL" id="GAA0676099.1"/>
    </source>
</evidence>
<dbReference type="AlphaFoldDB" id="A0AAV3TDJ6"/>
<proteinExistence type="predicted"/>
<gene>
    <name evidence="2" type="ORF">GCM10009020_24850</name>
</gene>
<accession>A0AAV3TDJ6</accession>
<dbReference type="Pfam" id="PF25927">
    <property type="entry name" value="DUF7972"/>
    <property type="match status" value="1"/>
</dbReference>
<evidence type="ECO:0000313" key="3">
    <source>
        <dbReference type="Proteomes" id="UP001500420"/>
    </source>
</evidence>